<keyword evidence="2" id="KW-1003">Cell membrane</keyword>
<evidence type="ECO:0000256" key="4">
    <source>
        <dbReference type="ARBA" id="ARBA00022989"/>
    </source>
</evidence>
<reference evidence="7" key="1">
    <citation type="submission" date="2019-08" db="EMBL/GenBank/DDBJ databases">
        <authorList>
            <person name="Kucharzyk K."/>
            <person name="Murdoch R.W."/>
            <person name="Higgins S."/>
            <person name="Loffler F."/>
        </authorList>
    </citation>
    <scope>NUCLEOTIDE SEQUENCE</scope>
</reference>
<feature type="transmembrane region" description="Helical" evidence="6">
    <location>
        <begin position="356"/>
        <end position="375"/>
    </location>
</feature>
<evidence type="ECO:0000256" key="5">
    <source>
        <dbReference type="ARBA" id="ARBA00023136"/>
    </source>
</evidence>
<gene>
    <name evidence="7" type="ORF">SDC9_24231</name>
</gene>
<keyword evidence="3 6" id="KW-0812">Transmembrane</keyword>
<keyword evidence="4 6" id="KW-1133">Transmembrane helix</keyword>
<comment type="subcellular location">
    <subcellularLocation>
        <location evidence="1">Cell membrane</location>
        <topology evidence="1">Multi-pass membrane protein</topology>
    </subcellularLocation>
</comment>
<feature type="transmembrane region" description="Helical" evidence="6">
    <location>
        <begin position="36"/>
        <end position="63"/>
    </location>
</feature>
<dbReference type="InterPro" id="IPR005495">
    <property type="entry name" value="LptG/LptF_permease"/>
</dbReference>
<dbReference type="PANTHER" id="PTHR33529:SF6">
    <property type="entry name" value="YJGP_YJGQ FAMILY PERMEASE"/>
    <property type="match status" value="1"/>
</dbReference>
<keyword evidence="5 6" id="KW-0472">Membrane</keyword>
<evidence type="ECO:0000256" key="1">
    <source>
        <dbReference type="ARBA" id="ARBA00004651"/>
    </source>
</evidence>
<proteinExistence type="predicted"/>
<feature type="transmembrane region" description="Helical" evidence="6">
    <location>
        <begin position="410"/>
        <end position="433"/>
    </location>
</feature>
<dbReference type="GO" id="GO:0043190">
    <property type="term" value="C:ATP-binding cassette (ABC) transporter complex"/>
    <property type="evidence" value="ECO:0007669"/>
    <property type="project" value="TreeGrafter"/>
</dbReference>
<organism evidence="7">
    <name type="scientific">bioreactor metagenome</name>
    <dbReference type="NCBI Taxonomy" id="1076179"/>
    <lineage>
        <taxon>unclassified sequences</taxon>
        <taxon>metagenomes</taxon>
        <taxon>ecological metagenomes</taxon>
    </lineage>
</organism>
<protein>
    <recommendedName>
        <fullName evidence="8">Lipopolysaccharide export system permease protein LptG</fullName>
    </recommendedName>
</protein>
<feature type="transmembrane region" description="Helical" evidence="6">
    <location>
        <begin position="6"/>
        <end position="24"/>
    </location>
</feature>
<evidence type="ECO:0000256" key="3">
    <source>
        <dbReference type="ARBA" id="ARBA00022692"/>
    </source>
</evidence>
<dbReference type="Pfam" id="PF03739">
    <property type="entry name" value="LptF_LptG"/>
    <property type="match status" value="1"/>
</dbReference>
<name>A0A644UH90_9ZZZZ</name>
<feature type="transmembrane region" description="Helical" evidence="6">
    <location>
        <begin position="83"/>
        <end position="101"/>
    </location>
</feature>
<dbReference type="EMBL" id="VSSQ01000115">
    <property type="protein sequence ID" value="MPL78367.1"/>
    <property type="molecule type" value="Genomic_DNA"/>
</dbReference>
<evidence type="ECO:0000256" key="6">
    <source>
        <dbReference type="SAM" id="Phobius"/>
    </source>
</evidence>
<evidence type="ECO:0000313" key="7">
    <source>
        <dbReference type="EMBL" id="MPL78367.1"/>
    </source>
</evidence>
<dbReference type="AlphaFoldDB" id="A0A644UH90"/>
<accession>A0A644UH90</accession>
<dbReference type="GO" id="GO:0015920">
    <property type="term" value="P:lipopolysaccharide transport"/>
    <property type="evidence" value="ECO:0007669"/>
    <property type="project" value="TreeGrafter"/>
</dbReference>
<feature type="transmembrane region" description="Helical" evidence="6">
    <location>
        <begin position="381"/>
        <end position="398"/>
    </location>
</feature>
<evidence type="ECO:0000256" key="2">
    <source>
        <dbReference type="ARBA" id="ARBA00022475"/>
    </source>
</evidence>
<sequence>MLTFLIVTFVLMMHFLWLYIDELVGKGLSFAVILEFMGWGAATLIPLALPLATLLASIMTMGSFGENNELLAMKAAGISLNRILTPLVVVSLMIATGAFFASNNLIPLAYDNIYTLRDDINRTKEEISIPTGIFYDGIDNYVIRIDKRDEKTQMLYDLMVYDHSRVQGNNSVTIADSGAIKLTADKKNLLFTLYSGNTYEETPPENAVDTSFVMQKIGFNKQELIISLENYSFTRSESGRFSGEVNALNMAELRSMRDSLDSAYSTVRGMQIRTLVNAGGLTYSRQLDTSMLKYYSKSIDAEDLYKWESIEIEKNAYIQAIAQLTGAIQIIDNYSIEERQYPLPLRQSKIALYRKFTLSLACIIFFFIGAPLGAIIRKGGLGTPSVISILFFVFYWVIDISGKKLSTDGSLSPGMGTLISSIILMPIGIFLTWKSTRDSNLFNPDKYIAFFKKIAGFRDTNQN</sequence>
<dbReference type="PANTHER" id="PTHR33529">
    <property type="entry name" value="SLR0882 PROTEIN-RELATED"/>
    <property type="match status" value="1"/>
</dbReference>
<evidence type="ECO:0008006" key="8">
    <source>
        <dbReference type="Google" id="ProtNLM"/>
    </source>
</evidence>
<comment type="caution">
    <text evidence="7">The sequence shown here is derived from an EMBL/GenBank/DDBJ whole genome shotgun (WGS) entry which is preliminary data.</text>
</comment>